<dbReference type="OrthoDB" id="9802718at2"/>
<dbReference type="Pfam" id="PF00006">
    <property type="entry name" value="ATP-synt_ab"/>
    <property type="match status" value="1"/>
</dbReference>
<name>A0A094WEP0_9BACT</name>
<proteinExistence type="predicted"/>
<accession>A0A094WEP0</accession>
<gene>
    <name evidence="9" type="ORF">LptCag_2434</name>
</gene>
<dbReference type="GO" id="GO:0005737">
    <property type="term" value="C:cytoplasm"/>
    <property type="evidence" value="ECO:0007669"/>
    <property type="project" value="UniProtKB-SubCell"/>
</dbReference>
<organism evidence="9 10">
    <name type="scientific">Leptospirillum ferriphilum</name>
    <dbReference type="NCBI Taxonomy" id="178606"/>
    <lineage>
        <taxon>Bacteria</taxon>
        <taxon>Pseudomonadati</taxon>
        <taxon>Nitrospirota</taxon>
        <taxon>Nitrospiria</taxon>
        <taxon>Nitrospirales</taxon>
        <taxon>Nitrospiraceae</taxon>
        <taxon>Leptospirillum</taxon>
    </lineage>
</organism>
<dbReference type="FunFam" id="3.40.50.12240:FF:000002">
    <property type="entry name" value="Flagellum-specific ATP synthase FliI"/>
    <property type="match status" value="1"/>
</dbReference>
<evidence type="ECO:0000256" key="1">
    <source>
        <dbReference type="ARBA" id="ARBA00004496"/>
    </source>
</evidence>
<dbReference type="EMBL" id="JPGK01000001">
    <property type="protein sequence ID" value="KGA95000.1"/>
    <property type="molecule type" value="Genomic_DNA"/>
</dbReference>
<comment type="caution">
    <text evidence="9">The sequence shown here is derived from an EMBL/GenBank/DDBJ whole genome shotgun (WGS) entry which is preliminary data.</text>
</comment>
<dbReference type="Pfam" id="PF02874">
    <property type="entry name" value="ATP-synt_ab_N"/>
    <property type="match status" value="1"/>
</dbReference>
<dbReference type="InterPro" id="IPR003593">
    <property type="entry name" value="AAA+_ATPase"/>
</dbReference>
<keyword evidence="2" id="KW-0813">Transport</keyword>
<dbReference type="GO" id="GO:0046933">
    <property type="term" value="F:proton-transporting ATP synthase activity, rotational mechanism"/>
    <property type="evidence" value="ECO:0007669"/>
    <property type="project" value="TreeGrafter"/>
</dbReference>
<dbReference type="InterPro" id="IPR050053">
    <property type="entry name" value="ATPase_alpha/beta_chains"/>
</dbReference>
<evidence type="ECO:0000313" key="10">
    <source>
        <dbReference type="Proteomes" id="UP000029452"/>
    </source>
</evidence>
<evidence type="ECO:0000256" key="6">
    <source>
        <dbReference type="ARBA" id="ARBA00022927"/>
    </source>
</evidence>
<keyword evidence="5" id="KW-0067">ATP-binding</keyword>
<evidence type="ECO:0000256" key="4">
    <source>
        <dbReference type="ARBA" id="ARBA00022741"/>
    </source>
</evidence>
<dbReference type="GO" id="GO:0005524">
    <property type="term" value="F:ATP binding"/>
    <property type="evidence" value="ECO:0007669"/>
    <property type="project" value="UniProtKB-KW"/>
</dbReference>
<dbReference type="SMART" id="SM00382">
    <property type="entry name" value="AAA"/>
    <property type="match status" value="1"/>
</dbReference>
<keyword evidence="6" id="KW-0653">Protein transport</keyword>
<dbReference type="GO" id="GO:0030257">
    <property type="term" value="C:type III protein secretion system complex"/>
    <property type="evidence" value="ECO:0007669"/>
    <property type="project" value="InterPro"/>
</dbReference>
<dbReference type="PATRIC" id="fig|178606.4.peg.214"/>
<dbReference type="PANTHER" id="PTHR15184">
    <property type="entry name" value="ATP SYNTHASE"/>
    <property type="match status" value="1"/>
</dbReference>
<keyword evidence="7" id="KW-1278">Translocase</keyword>
<sequence>MNALLETRSRIEHALARKLSVLGSAVRQWEPFSREGAVVEGIGLMIEARGIELGIGEICSIGSDPPVAAEVVGFREGRSLLMPLGELRGIRPGLSVSCREKRPQAWVSEQFLGRVLDPMGHALDGGADPEGAVPVPLYGEPVNPLVRRRVDSVLDTRVRALNALLTMGQGQKVGLFAGAGVGKSTLLGMMAREADVDVSVVALIGERGREVREFLERDLGEEGLSRSVVVVSTGDQPSLLRVRGALFAMSVAEYFRKQNRNVLFVMDSLTRFAMALREIGLATGEPPTARGYTPSVFAQLPRFVERAGGLEGEGSITGLYTVLVEGADMTSDPLSDALAAILDGHILLSRDLAAEGIYPSVDLPHSRSRVMPVIADAHHRALAGTFLRYESLYRKSEDLIRVGAYVPGTDPELDQAVSLHPRMMEFLSQPAGEGISFAESLSALEEVLEGEDVRVASGEGEL</sequence>
<dbReference type="CDD" id="cd01136">
    <property type="entry name" value="ATPase_flagellum-secretory_path_III"/>
    <property type="match status" value="1"/>
</dbReference>
<dbReference type="GO" id="GO:0030254">
    <property type="term" value="P:protein secretion by the type III secretion system"/>
    <property type="evidence" value="ECO:0007669"/>
    <property type="project" value="InterPro"/>
</dbReference>
<evidence type="ECO:0000256" key="3">
    <source>
        <dbReference type="ARBA" id="ARBA00022490"/>
    </source>
</evidence>
<dbReference type="InterPro" id="IPR005714">
    <property type="entry name" value="ATPase_T3SS_FliI/YscN"/>
</dbReference>
<feature type="domain" description="AAA+ ATPase" evidence="8">
    <location>
        <begin position="169"/>
        <end position="352"/>
    </location>
</feature>
<dbReference type="InterPro" id="IPR027417">
    <property type="entry name" value="P-loop_NTPase"/>
</dbReference>
<protein>
    <submittedName>
        <fullName evidence="9">Flagellum-specific ATP synthase FliI</fullName>
    </submittedName>
</protein>
<dbReference type="GO" id="GO:0016887">
    <property type="term" value="F:ATP hydrolysis activity"/>
    <property type="evidence" value="ECO:0007669"/>
    <property type="project" value="InterPro"/>
</dbReference>
<dbReference type="InterPro" id="IPR000194">
    <property type="entry name" value="ATPase_F1/V1/A1_a/bsu_nucl-bd"/>
</dbReference>
<dbReference type="InterPro" id="IPR004100">
    <property type="entry name" value="ATPase_F1/V1/A1_a/bsu_N"/>
</dbReference>
<evidence type="ECO:0000313" key="9">
    <source>
        <dbReference type="EMBL" id="KGA95000.1"/>
    </source>
</evidence>
<comment type="subcellular location">
    <subcellularLocation>
        <location evidence="1">Cytoplasm</location>
    </subcellularLocation>
</comment>
<keyword evidence="4" id="KW-0547">Nucleotide-binding</keyword>
<reference evidence="9 10" key="1">
    <citation type="submission" date="2014-06" db="EMBL/GenBank/DDBJ databases">
        <title>Draft genome sequence of iron oxidizing acidophile Leptospirillum ferriphilum DSM14647.</title>
        <authorList>
            <person name="Cardenas J.P."/>
            <person name="Lazcano M."/>
            <person name="Ossandon F.J."/>
            <person name="Corbett M."/>
            <person name="Holmes D.S."/>
            <person name="Watkin E."/>
        </authorList>
    </citation>
    <scope>NUCLEOTIDE SEQUENCE [LARGE SCALE GENOMIC DNA]</scope>
    <source>
        <strain evidence="9 10">DSM 14647</strain>
    </source>
</reference>
<dbReference type="Pfam" id="PF18269">
    <property type="entry name" value="T3SS_ATPase_C"/>
    <property type="match status" value="1"/>
</dbReference>
<dbReference type="NCBIfam" id="TIGR01026">
    <property type="entry name" value="fliI_yscN"/>
    <property type="match status" value="1"/>
</dbReference>
<evidence type="ECO:0000256" key="5">
    <source>
        <dbReference type="ARBA" id="ARBA00022840"/>
    </source>
</evidence>
<dbReference type="Proteomes" id="UP000029452">
    <property type="component" value="Unassembled WGS sequence"/>
</dbReference>
<dbReference type="PANTHER" id="PTHR15184:SF9">
    <property type="entry name" value="SPI-1 TYPE 3 SECRETION SYSTEM ATPASE"/>
    <property type="match status" value="1"/>
</dbReference>
<dbReference type="AlphaFoldDB" id="A0A094WEP0"/>
<dbReference type="RefSeq" id="WP_023524385.1">
    <property type="nucleotide sequence ID" value="NZ_JPGK01000001.1"/>
</dbReference>
<dbReference type="SUPFAM" id="SSF52540">
    <property type="entry name" value="P-loop containing nucleoside triphosphate hydrolases"/>
    <property type="match status" value="1"/>
</dbReference>
<dbReference type="InterPro" id="IPR040627">
    <property type="entry name" value="T3SS_ATPase_C"/>
</dbReference>
<evidence type="ECO:0000259" key="8">
    <source>
        <dbReference type="SMART" id="SM00382"/>
    </source>
</evidence>
<evidence type="ECO:0000256" key="2">
    <source>
        <dbReference type="ARBA" id="ARBA00022448"/>
    </source>
</evidence>
<evidence type="ECO:0000256" key="7">
    <source>
        <dbReference type="ARBA" id="ARBA00022967"/>
    </source>
</evidence>
<dbReference type="Gene3D" id="3.40.50.12240">
    <property type="match status" value="1"/>
</dbReference>
<keyword evidence="3" id="KW-0963">Cytoplasm</keyword>